<evidence type="ECO:0000259" key="1">
    <source>
        <dbReference type="PROSITE" id="PS50982"/>
    </source>
</evidence>
<dbReference type="GO" id="GO:0003677">
    <property type="term" value="F:DNA binding"/>
    <property type="evidence" value="ECO:0007669"/>
    <property type="project" value="InterPro"/>
</dbReference>
<dbReference type="Gene3D" id="3.30.890.10">
    <property type="entry name" value="Methyl-cpg-binding Protein 2, Chain A"/>
    <property type="match status" value="1"/>
</dbReference>
<dbReference type="Pfam" id="PF01429">
    <property type="entry name" value="MBD"/>
    <property type="match status" value="1"/>
</dbReference>
<dbReference type="PROSITE" id="PS50982">
    <property type="entry name" value="MBD"/>
    <property type="match status" value="1"/>
</dbReference>
<dbReference type="Pfam" id="PF14223">
    <property type="entry name" value="Retrotran_gag_2"/>
    <property type="match status" value="1"/>
</dbReference>
<dbReference type="EnsemblMetazoa" id="SMAR003604-RA">
    <property type="protein sequence ID" value="SMAR003604-PA"/>
    <property type="gene ID" value="SMAR003604"/>
</dbReference>
<organism evidence="2 3">
    <name type="scientific">Strigamia maritima</name>
    <name type="common">European centipede</name>
    <name type="synonym">Geophilus maritimus</name>
    <dbReference type="NCBI Taxonomy" id="126957"/>
    <lineage>
        <taxon>Eukaryota</taxon>
        <taxon>Metazoa</taxon>
        <taxon>Ecdysozoa</taxon>
        <taxon>Arthropoda</taxon>
        <taxon>Myriapoda</taxon>
        <taxon>Chilopoda</taxon>
        <taxon>Pleurostigmophora</taxon>
        <taxon>Geophilomorpha</taxon>
        <taxon>Linotaeniidae</taxon>
        <taxon>Strigamia</taxon>
    </lineage>
</organism>
<name>T1IRB8_STRMM</name>
<evidence type="ECO:0000313" key="3">
    <source>
        <dbReference type="Proteomes" id="UP000014500"/>
    </source>
</evidence>
<dbReference type="PANTHER" id="PTHR47481:SF22">
    <property type="entry name" value="RETROTRANSPOSON GAG DOMAIN-CONTAINING PROTEIN"/>
    <property type="match status" value="1"/>
</dbReference>
<dbReference type="InterPro" id="IPR016177">
    <property type="entry name" value="DNA-bd_dom_sf"/>
</dbReference>
<dbReference type="Proteomes" id="UP000014500">
    <property type="component" value="Unassembled WGS sequence"/>
</dbReference>
<dbReference type="AlphaFoldDB" id="T1IRB8"/>
<dbReference type="InterPro" id="IPR001739">
    <property type="entry name" value="Methyl_CpG_DNA-bd"/>
</dbReference>
<dbReference type="PhylomeDB" id="T1IRB8"/>
<reference evidence="3" key="1">
    <citation type="submission" date="2011-05" db="EMBL/GenBank/DDBJ databases">
        <authorList>
            <person name="Richards S.R."/>
            <person name="Qu J."/>
            <person name="Jiang H."/>
            <person name="Jhangiani S.N."/>
            <person name="Agravi P."/>
            <person name="Goodspeed R."/>
            <person name="Gross S."/>
            <person name="Mandapat C."/>
            <person name="Jackson L."/>
            <person name="Mathew T."/>
            <person name="Pu L."/>
            <person name="Thornton R."/>
            <person name="Saada N."/>
            <person name="Wilczek-Boney K.B."/>
            <person name="Lee S."/>
            <person name="Kovar C."/>
            <person name="Wu Y."/>
            <person name="Scherer S.E."/>
            <person name="Worley K.C."/>
            <person name="Muzny D.M."/>
            <person name="Gibbs R."/>
        </authorList>
    </citation>
    <scope>NUCLEOTIDE SEQUENCE</scope>
    <source>
        <strain evidence="3">Brora</strain>
    </source>
</reference>
<dbReference type="HOGENOM" id="CLU_028451_0_0_1"/>
<protein>
    <recommendedName>
        <fullName evidence="1">MBD domain-containing protein</fullName>
    </recommendedName>
</protein>
<dbReference type="PANTHER" id="PTHR47481">
    <property type="match status" value="1"/>
</dbReference>
<proteinExistence type="predicted"/>
<dbReference type="STRING" id="126957.T1IRB8"/>
<dbReference type="EMBL" id="AFFK01018537">
    <property type="status" value="NOT_ANNOTATED_CDS"/>
    <property type="molecule type" value="Genomic_DNA"/>
</dbReference>
<accession>T1IRB8</accession>
<sequence length="421" mass="47038">MPDKNITKSATAGVTKLDKVNYIQWAIDVQLLLEEKGLWPFLTVKQVEPDATATQDAKDRFDLSYEEKDSVLSFKKLNELNYVSWKRDMLACLASKGLSKFIDPKHAVAAGDTAADLKCLLDGLEGPADRWDKLAKTYEPKSKAHISRLLGEFHLAQMTENESIILFLNLITQLARDLSLARKTIPDDDIAYHTTCTLPSQYHNVVGIMHMWDDAQFTAANVKKTLIEEFESLKLREFLGINLSVWDIKDVAVGGNGGSSPDMSPDEGMSTSNIVDLSVYFNGLECSNVDLSNPLTITPSGVTTRKKPMQPVPILPFKPRSKVERAPVPGKSEWIREQVQRQSGATAGQWDVYFYTPGQQVKLRSRPEVRSYCENELNEPCVAADYDWKPSQKPVDTVVQEPNTEQAVVKPQGSNKGFNDI</sequence>
<evidence type="ECO:0000313" key="2">
    <source>
        <dbReference type="EnsemblMetazoa" id="SMAR003604-PA"/>
    </source>
</evidence>
<dbReference type="SUPFAM" id="SSF54171">
    <property type="entry name" value="DNA-binding domain"/>
    <property type="match status" value="1"/>
</dbReference>
<feature type="domain" description="MBD" evidence="1">
    <location>
        <begin position="320"/>
        <end position="393"/>
    </location>
</feature>
<keyword evidence="3" id="KW-1185">Reference proteome</keyword>
<reference evidence="2" key="2">
    <citation type="submission" date="2015-02" db="UniProtKB">
        <authorList>
            <consortium name="EnsemblMetazoa"/>
        </authorList>
    </citation>
    <scope>IDENTIFICATION</scope>
</reference>